<name>A0A1H3HXZ8_9GAMM</name>
<dbReference type="Pfam" id="PF13557">
    <property type="entry name" value="Phenol_MetA_deg"/>
    <property type="match status" value="1"/>
</dbReference>
<reference evidence="3" key="1">
    <citation type="submission" date="2016-10" db="EMBL/GenBank/DDBJ databases">
        <authorList>
            <person name="Varghese N."/>
            <person name="Submissions S."/>
        </authorList>
    </citation>
    <scope>NUCLEOTIDE SEQUENCE [LARGE SCALE GENOMIC DNA]</scope>
    <source>
        <strain evidence="3">ANC 5109</strain>
    </source>
</reference>
<dbReference type="InterPro" id="IPR025737">
    <property type="entry name" value="FApF"/>
</dbReference>
<feature type="signal peptide" evidence="1">
    <location>
        <begin position="1"/>
        <end position="25"/>
    </location>
</feature>
<keyword evidence="3" id="KW-1185">Reference proteome</keyword>
<dbReference type="AlphaFoldDB" id="A0A1H3HXZ8"/>
<proteinExistence type="predicted"/>
<dbReference type="EMBL" id="FNPK01000005">
    <property type="protein sequence ID" value="SDY20356.1"/>
    <property type="molecule type" value="Genomic_DNA"/>
</dbReference>
<dbReference type="RefSeq" id="WP_092688608.1">
    <property type="nucleotide sequence ID" value="NZ_FNPK01000005.1"/>
</dbReference>
<feature type="chain" id="PRO_5011621744" evidence="1">
    <location>
        <begin position="26"/>
        <end position="324"/>
    </location>
</feature>
<gene>
    <name evidence="2" type="ORF">SAMN05421643_105102</name>
</gene>
<evidence type="ECO:0000313" key="3">
    <source>
        <dbReference type="Proteomes" id="UP000199035"/>
    </source>
</evidence>
<keyword evidence="1" id="KW-0732">Signal</keyword>
<evidence type="ECO:0000256" key="1">
    <source>
        <dbReference type="SAM" id="SignalP"/>
    </source>
</evidence>
<organism evidence="2 3">
    <name type="scientific">Acinetobacter kyonggiensis</name>
    <dbReference type="NCBI Taxonomy" id="595670"/>
    <lineage>
        <taxon>Bacteria</taxon>
        <taxon>Pseudomonadati</taxon>
        <taxon>Pseudomonadota</taxon>
        <taxon>Gammaproteobacteria</taxon>
        <taxon>Moraxellales</taxon>
        <taxon>Moraxellaceae</taxon>
        <taxon>Acinetobacter</taxon>
    </lineage>
</organism>
<dbReference type="Proteomes" id="UP000199035">
    <property type="component" value="Unassembled WGS sequence"/>
</dbReference>
<protein>
    <submittedName>
        <fullName evidence="2">Uncharacterized conserved protein</fullName>
    </submittedName>
</protein>
<evidence type="ECO:0000313" key="2">
    <source>
        <dbReference type="EMBL" id="SDY20356.1"/>
    </source>
</evidence>
<accession>A0A1H3HXZ8</accession>
<sequence length="324" mass="35276">MLKQQAKHVYAFSLLSLCISQTVMALEPGAAPQAPAGNTMGIPLSVSLPAGLYYTSSTKHLNGQLKDDNGDNMGLKLNAPASTSIFIYTPGFQVLGGDYRAWLAIPFIMAEEEISNPMLGDVGTHSNNNIANIDVHFADISWTLSPGQFVSAGLGAITTTGSWNLGGTNTSGEYWSLNPRVGYSLMNQNWNISLESHYFYNFENDETKYDSGDEFFFDATVLKKVDFIYPGLQVGPIGYVREQVTSDENNGTAYYGTTNGKARQMGLGVQVLKDFGRGLFVGLSWSKDLETQNAVSNDGRFALNISVPVFMKNKPKPANLPAKF</sequence>
<dbReference type="STRING" id="595670.SAMN05421643_105102"/>